<dbReference type="EMBL" id="DTMM01000169">
    <property type="protein sequence ID" value="HFT93884.1"/>
    <property type="molecule type" value="Genomic_DNA"/>
</dbReference>
<feature type="domain" description="Glutamine amidotransferase" evidence="1">
    <location>
        <begin position="46"/>
        <end position="182"/>
    </location>
</feature>
<evidence type="ECO:0000259" key="1">
    <source>
        <dbReference type="Pfam" id="PF00117"/>
    </source>
</evidence>
<protein>
    <submittedName>
        <fullName evidence="2">Glutamine amidotransferase</fullName>
    </submittedName>
</protein>
<proteinExistence type="predicted"/>
<name>A0A7C3LXP0_9BACT</name>
<dbReference type="NCBIfam" id="NF005458">
    <property type="entry name" value="PRK07053.1"/>
    <property type="match status" value="1"/>
</dbReference>
<sequence>MPSVCVIQHVPFESPGVLSEVFRDKDCMVHSVEAPFIREVSGNIRRSEILVVLGGPIGAYEESRYPFLLDELEWIEAHIAGGGIFLGICLGSQLLARVLGGRVYPGGRKEIGWSPLDLTAKGKTSALSHLGNLPVLHWHGDTFDLPPATTLLASTAVYPHQAYSFGKRVLGLQFHLEVTSRDLERWYVGHAAELTGEQNLNISEFRNLGRIHAGNLLPVSRAILREWLEEAMNDDS</sequence>
<dbReference type="PANTHER" id="PTHR42695">
    <property type="entry name" value="GLUTAMINE AMIDOTRANSFERASE YLR126C-RELATED"/>
    <property type="match status" value="1"/>
</dbReference>
<dbReference type="GO" id="GO:0005829">
    <property type="term" value="C:cytosol"/>
    <property type="evidence" value="ECO:0007669"/>
    <property type="project" value="TreeGrafter"/>
</dbReference>
<keyword evidence="2" id="KW-0808">Transferase</keyword>
<dbReference type="CDD" id="cd01741">
    <property type="entry name" value="GATase1_1"/>
    <property type="match status" value="1"/>
</dbReference>
<dbReference type="InterPro" id="IPR029062">
    <property type="entry name" value="Class_I_gatase-like"/>
</dbReference>
<dbReference type="InterPro" id="IPR017926">
    <property type="entry name" value="GATASE"/>
</dbReference>
<dbReference type="GO" id="GO:0016740">
    <property type="term" value="F:transferase activity"/>
    <property type="evidence" value="ECO:0007669"/>
    <property type="project" value="UniProtKB-KW"/>
</dbReference>
<keyword evidence="2" id="KW-0315">Glutamine amidotransferase</keyword>
<dbReference type="AlphaFoldDB" id="A0A7C3LXP0"/>
<organism evidence="2">
    <name type="scientific">Leptospirillum ferriphilum</name>
    <dbReference type="NCBI Taxonomy" id="178606"/>
    <lineage>
        <taxon>Bacteria</taxon>
        <taxon>Pseudomonadati</taxon>
        <taxon>Nitrospirota</taxon>
        <taxon>Nitrospiria</taxon>
        <taxon>Nitrospirales</taxon>
        <taxon>Nitrospiraceae</taxon>
        <taxon>Leptospirillum</taxon>
    </lineage>
</organism>
<dbReference type="Gene3D" id="3.40.50.880">
    <property type="match status" value="1"/>
</dbReference>
<comment type="caution">
    <text evidence="2">The sequence shown here is derived from an EMBL/GenBank/DDBJ whole genome shotgun (WGS) entry which is preliminary data.</text>
</comment>
<reference evidence="2" key="1">
    <citation type="journal article" date="2020" name="mSystems">
        <title>Genome- and Community-Level Interaction Insights into Carbon Utilization and Element Cycling Functions of Hydrothermarchaeota in Hydrothermal Sediment.</title>
        <authorList>
            <person name="Zhou Z."/>
            <person name="Liu Y."/>
            <person name="Xu W."/>
            <person name="Pan J."/>
            <person name="Luo Z.H."/>
            <person name="Li M."/>
        </authorList>
    </citation>
    <scope>NUCLEOTIDE SEQUENCE [LARGE SCALE GENOMIC DNA]</scope>
    <source>
        <strain evidence="2">SpSt-902</strain>
    </source>
</reference>
<dbReference type="SUPFAM" id="SSF52317">
    <property type="entry name" value="Class I glutamine amidotransferase-like"/>
    <property type="match status" value="1"/>
</dbReference>
<dbReference type="InterPro" id="IPR044992">
    <property type="entry name" value="ChyE-like"/>
</dbReference>
<evidence type="ECO:0000313" key="2">
    <source>
        <dbReference type="EMBL" id="HFT93884.1"/>
    </source>
</evidence>
<dbReference type="Pfam" id="PF00117">
    <property type="entry name" value="GATase"/>
    <property type="match status" value="1"/>
</dbReference>
<gene>
    <name evidence="2" type="ORF">ENX03_08130</name>
</gene>
<accession>A0A7C3LXP0</accession>
<dbReference type="PROSITE" id="PS51273">
    <property type="entry name" value="GATASE_TYPE_1"/>
    <property type="match status" value="1"/>
</dbReference>
<dbReference type="PANTHER" id="PTHR42695:SF5">
    <property type="entry name" value="GLUTAMINE AMIDOTRANSFERASE YLR126C-RELATED"/>
    <property type="match status" value="1"/>
</dbReference>